<reference evidence="3 4" key="1">
    <citation type="submission" date="2014-06" db="EMBL/GenBank/DDBJ databases">
        <title>Evolutionary Origins and Diversification of the Mycorrhizal Mutualists.</title>
        <authorList>
            <consortium name="DOE Joint Genome Institute"/>
            <consortium name="Mycorrhizal Genomics Consortium"/>
            <person name="Kohler A."/>
            <person name="Kuo A."/>
            <person name="Nagy L.G."/>
            <person name="Floudas D."/>
            <person name="Copeland A."/>
            <person name="Barry K.W."/>
            <person name="Cichocki N."/>
            <person name="Veneault-Fourrey C."/>
            <person name="LaButti K."/>
            <person name="Lindquist E.A."/>
            <person name="Lipzen A."/>
            <person name="Lundell T."/>
            <person name="Morin E."/>
            <person name="Murat C."/>
            <person name="Riley R."/>
            <person name="Ohm R."/>
            <person name="Sun H."/>
            <person name="Tunlid A."/>
            <person name="Henrissat B."/>
            <person name="Grigoriev I.V."/>
            <person name="Hibbett D.S."/>
            <person name="Martin F."/>
        </authorList>
    </citation>
    <scope>NUCLEOTIDE SEQUENCE [LARGE SCALE GENOMIC DNA]</scope>
    <source>
        <strain evidence="3 4">SS14</strain>
    </source>
</reference>
<dbReference type="Pfam" id="PF10146">
    <property type="entry name" value="zf-C4H2"/>
    <property type="match status" value="1"/>
</dbReference>
<dbReference type="GO" id="GO:0005634">
    <property type="term" value="C:nucleus"/>
    <property type="evidence" value="ECO:0007669"/>
    <property type="project" value="TreeGrafter"/>
</dbReference>
<name>A0A0C9W077_SPHS4</name>
<dbReference type="HOGENOM" id="CLU_051881_0_0_1"/>
<evidence type="ECO:0000313" key="4">
    <source>
        <dbReference type="Proteomes" id="UP000054279"/>
    </source>
</evidence>
<keyword evidence="1" id="KW-0175">Coiled coil</keyword>
<protein>
    <submittedName>
        <fullName evidence="3">Uncharacterized protein</fullName>
    </submittedName>
</protein>
<feature type="coiled-coil region" evidence="1">
    <location>
        <begin position="74"/>
        <end position="151"/>
    </location>
</feature>
<dbReference type="PANTHER" id="PTHR31058">
    <property type="entry name" value="ZINC FINGER C4H2 DOMAIN-CONTAINING PROTEIN"/>
    <property type="match status" value="1"/>
</dbReference>
<dbReference type="OrthoDB" id="20865at2759"/>
<dbReference type="AlphaFoldDB" id="A0A0C9W077"/>
<dbReference type="EMBL" id="KN837118">
    <property type="protein sequence ID" value="KIJ44306.1"/>
    <property type="molecule type" value="Genomic_DNA"/>
</dbReference>
<accession>A0A0C9W077</accession>
<evidence type="ECO:0000256" key="2">
    <source>
        <dbReference type="SAM" id="MobiDB-lite"/>
    </source>
</evidence>
<sequence length="230" mass="25435">MSQTPQAGPSTASLVSGYGSTIRVAKETYTNPLVAKGDDWTKSLVQLAKTAELKKHALTLQVHTAHILSAHASLDEKDKALQDVKEQKNRLESERARLLNCLREVNEDRDKVDILEATINKECDDLRSRIQQITEGDYNSAKSEVDRLRQELGQEPMPSLQHMLEEKSAAYLRGRRLNASTDVSGPIPKKRTAATPRPEETSATESPAKRPRGRPRGSKNKNKGSGGNDD</sequence>
<dbReference type="InterPro" id="IPR018482">
    <property type="entry name" value="Znf-C4H2"/>
</dbReference>
<evidence type="ECO:0000256" key="1">
    <source>
        <dbReference type="SAM" id="Coils"/>
    </source>
</evidence>
<feature type="region of interest" description="Disordered" evidence="2">
    <location>
        <begin position="176"/>
        <end position="230"/>
    </location>
</feature>
<dbReference type="Proteomes" id="UP000054279">
    <property type="component" value="Unassembled WGS sequence"/>
</dbReference>
<evidence type="ECO:0000313" key="3">
    <source>
        <dbReference type="EMBL" id="KIJ44306.1"/>
    </source>
</evidence>
<organism evidence="3 4">
    <name type="scientific">Sphaerobolus stellatus (strain SS14)</name>
    <dbReference type="NCBI Taxonomy" id="990650"/>
    <lineage>
        <taxon>Eukaryota</taxon>
        <taxon>Fungi</taxon>
        <taxon>Dikarya</taxon>
        <taxon>Basidiomycota</taxon>
        <taxon>Agaricomycotina</taxon>
        <taxon>Agaricomycetes</taxon>
        <taxon>Phallomycetidae</taxon>
        <taxon>Geastrales</taxon>
        <taxon>Sphaerobolaceae</taxon>
        <taxon>Sphaerobolus</taxon>
    </lineage>
</organism>
<feature type="compositionally biased region" description="Basic residues" evidence="2">
    <location>
        <begin position="209"/>
        <end position="222"/>
    </location>
</feature>
<keyword evidence="4" id="KW-1185">Reference proteome</keyword>
<proteinExistence type="predicted"/>
<gene>
    <name evidence="3" type="ORF">M422DRAFT_60119</name>
</gene>
<dbReference type="PANTHER" id="PTHR31058:SF2">
    <property type="entry name" value="ZINC FINGER C4H2 DOMAIN-CONTAINING PROTEIN"/>
    <property type="match status" value="1"/>
</dbReference>